<evidence type="ECO:0000313" key="5">
    <source>
        <dbReference type="EMBL" id="MBA5778259.1"/>
    </source>
</evidence>
<comment type="caution">
    <text evidence="5">The sequence shown here is derived from an EMBL/GenBank/DDBJ whole genome shotgun (WGS) entry which is preliminary data.</text>
</comment>
<dbReference type="InterPro" id="IPR046335">
    <property type="entry name" value="LacI/GalR-like_sensor"/>
</dbReference>
<dbReference type="Gene3D" id="1.10.260.40">
    <property type="entry name" value="lambda repressor-like DNA-binding domains"/>
    <property type="match status" value="1"/>
</dbReference>
<accession>A0A839AIB7</accession>
<sequence length="343" mass="36787">MEKGGKRNRVSPRVRLQDVARRCGVSVATVSRALASEEGVRPDLRARIVEVARELNYPLPSSLAGQKVVLAASAAAMIDYARNQFSLHVLEGLRARAEALRMEVVTRTVSSAADEKALLAEAEADDEVAGVLFLTLDDEEMLAPTRNFSKPLVLVNGDDPDMRLSSVAPSNRSAAALATDYLRRLGHHRILFLTRPGRRTIARRFEGWRDRMGADADPSLVVEVGDWLPELAAEAITQRLAEKGRDFTAVLAAGDSLAAGAIMALTAAGIRLPGEVSVMGMDGLPQTALLNPPLSAVEIPMRALGAVALDLLRETATGFEMPARRVELACRIVERGSTGPALA</sequence>
<keyword evidence="1" id="KW-0805">Transcription regulation</keyword>
<keyword evidence="2 5" id="KW-0238">DNA-binding</keyword>
<dbReference type="PROSITE" id="PS50932">
    <property type="entry name" value="HTH_LACI_2"/>
    <property type="match status" value="1"/>
</dbReference>
<dbReference type="CDD" id="cd06267">
    <property type="entry name" value="PBP1_LacI_sugar_binding-like"/>
    <property type="match status" value="1"/>
</dbReference>
<protein>
    <submittedName>
        <fullName evidence="5">LacI family DNA-binding transcriptional regulator</fullName>
    </submittedName>
</protein>
<dbReference type="InterPro" id="IPR028082">
    <property type="entry name" value="Peripla_BP_I"/>
</dbReference>
<dbReference type="GO" id="GO:0003700">
    <property type="term" value="F:DNA-binding transcription factor activity"/>
    <property type="evidence" value="ECO:0007669"/>
    <property type="project" value="TreeGrafter"/>
</dbReference>
<dbReference type="PANTHER" id="PTHR30146">
    <property type="entry name" value="LACI-RELATED TRANSCRIPTIONAL REPRESSOR"/>
    <property type="match status" value="1"/>
</dbReference>
<proteinExistence type="predicted"/>
<dbReference type="SUPFAM" id="SSF53822">
    <property type="entry name" value="Periplasmic binding protein-like I"/>
    <property type="match status" value="1"/>
</dbReference>
<dbReference type="Proteomes" id="UP000541109">
    <property type="component" value="Unassembled WGS sequence"/>
</dbReference>
<evidence type="ECO:0000256" key="2">
    <source>
        <dbReference type="ARBA" id="ARBA00023125"/>
    </source>
</evidence>
<gene>
    <name evidence="5" type="ORF">H2509_14110</name>
</gene>
<dbReference type="RefSeq" id="WP_182166333.1">
    <property type="nucleotide sequence ID" value="NZ_JACFXV010000061.1"/>
</dbReference>
<reference evidence="5 6" key="1">
    <citation type="submission" date="2020-07" db="EMBL/GenBank/DDBJ databases">
        <title>Stappia sp., F7233, whole genome shotgun sequencing project.</title>
        <authorList>
            <person name="Jiang S."/>
            <person name="Liu Z.W."/>
            <person name="Du Z.J."/>
        </authorList>
    </citation>
    <scope>NUCLEOTIDE SEQUENCE [LARGE SCALE GENOMIC DNA]</scope>
    <source>
        <strain evidence="5 6">F7233</strain>
    </source>
</reference>
<keyword evidence="3" id="KW-0804">Transcription</keyword>
<dbReference type="SMART" id="SM00354">
    <property type="entry name" value="HTH_LACI"/>
    <property type="match status" value="1"/>
</dbReference>
<keyword evidence="6" id="KW-1185">Reference proteome</keyword>
<organism evidence="5 6">
    <name type="scientific">Stappia albiluteola</name>
    <dbReference type="NCBI Taxonomy" id="2758565"/>
    <lineage>
        <taxon>Bacteria</taxon>
        <taxon>Pseudomonadati</taxon>
        <taxon>Pseudomonadota</taxon>
        <taxon>Alphaproteobacteria</taxon>
        <taxon>Hyphomicrobiales</taxon>
        <taxon>Stappiaceae</taxon>
        <taxon>Stappia</taxon>
    </lineage>
</organism>
<feature type="domain" description="HTH lacI-type" evidence="4">
    <location>
        <begin position="14"/>
        <end position="69"/>
    </location>
</feature>
<dbReference type="Gene3D" id="3.40.50.2300">
    <property type="match status" value="2"/>
</dbReference>
<evidence type="ECO:0000256" key="3">
    <source>
        <dbReference type="ARBA" id="ARBA00023163"/>
    </source>
</evidence>
<dbReference type="AlphaFoldDB" id="A0A839AIB7"/>
<dbReference type="SUPFAM" id="SSF47413">
    <property type="entry name" value="lambda repressor-like DNA-binding domains"/>
    <property type="match status" value="1"/>
</dbReference>
<dbReference type="Pfam" id="PF13377">
    <property type="entry name" value="Peripla_BP_3"/>
    <property type="match status" value="1"/>
</dbReference>
<dbReference type="Pfam" id="PF00356">
    <property type="entry name" value="LacI"/>
    <property type="match status" value="1"/>
</dbReference>
<dbReference type="InterPro" id="IPR010982">
    <property type="entry name" value="Lambda_DNA-bd_dom_sf"/>
</dbReference>
<evidence type="ECO:0000259" key="4">
    <source>
        <dbReference type="PROSITE" id="PS50932"/>
    </source>
</evidence>
<dbReference type="EMBL" id="JACFXV010000061">
    <property type="protein sequence ID" value="MBA5778259.1"/>
    <property type="molecule type" value="Genomic_DNA"/>
</dbReference>
<name>A0A839AIB7_9HYPH</name>
<evidence type="ECO:0000256" key="1">
    <source>
        <dbReference type="ARBA" id="ARBA00023015"/>
    </source>
</evidence>
<dbReference type="GO" id="GO:0000976">
    <property type="term" value="F:transcription cis-regulatory region binding"/>
    <property type="evidence" value="ECO:0007669"/>
    <property type="project" value="TreeGrafter"/>
</dbReference>
<evidence type="ECO:0000313" key="6">
    <source>
        <dbReference type="Proteomes" id="UP000541109"/>
    </source>
</evidence>
<dbReference type="PANTHER" id="PTHR30146:SF109">
    <property type="entry name" value="HTH-TYPE TRANSCRIPTIONAL REGULATOR GALS"/>
    <property type="match status" value="1"/>
</dbReference>
<dbReference type="InterPro" id="IPR000843">
    <property type="entry name" value="HTH_LacI"/>
</dbReference>
<dbReference type="CDD" id="cd01392">
    <property type="entry name" value="HTH_LacI"/>
    <property type="match status" value="1"/>
</dbReference>